<evidence type="ECO:0000313" key="11">
    <source>
        <dbReference type="EMBL" id="QCI19199.1"/>
    </source>
</evidence>
<dbReference type="RefSeq" id="WP_158341607.1">
    <property type="nucleotide sequence ID" value="NZ_CP033012.1"/>
</dbReference>
<dbReference type="Gene3D" id="1.10.287.1700">
    <property type="match status" value="1"/>
</dbReference>
<evidence type="ECO:0000256" key="4">
    <source>
        <dbReference type="ARBA" id="ARBA00022448"/>
    </source>
</evidence>
<comment type="subcellular location">
    <subcellularLocation>
        <location evidence="1">Cell membrane</location>
        <topology evidence="1">Peripheral membrane protein</topology>
        <orientation evidence="1">Cytoplasmic side</orientation>
    </subcellularLocation>
</comment>
<protein>
    <recommendedName>
        <fullName evidence="3">Flagellar FliJ protein</fullName>
    </recommendedName>
</protein>
<keyword evidence="12" id="KW-1185">Reference proteome</keyword>
<keyword evidence="5" id="KW-1003">Cell membrane</keyword>
<dbReference type="GO" id="GO:0006935">
    <property type="term" value="P:chemotaxis"/>
    <property type="evidence" value="ECO:0007669"/>
    <property type="project" value="UniProtKB-KW"/>
</dbReference>
<keyword evidence="6" id="KW-0145">Chemotaxis</keyword>
<evidence type="ECO:0000256" key="3">
    <source>
        <dbReference type="ARBA" id="ARBA00020392"/>
    </source>
</evidence>
<keyword evidence="8" id="KW-0653">Protein transport</keyword>
<comment type="similarity">
    <text evidence="2">Belongs to the FliJ family.</text>
</comment>
<evidence type="ECO:0000256" key="10">
    <source>
        <dbReference type="ARBA" id="ARBA00023225"/>
    </source>
</evidence>
<evidence type="ECO:0000256" key="1">
    <source>
        <dbReference type="ARBA" id="ARBA00004413"/>
    </source>
</evidence>
<evidence type="ECO:0000256" key="2">
    <source>
        <dbReference type="ARBA" id="ARBA00010004"/>
    </source>
</evidence>
<dbReference type="GO" id="GO:0015031">
    <property type="term" value="P:protein transport"/>
    <property type="evidence" value="ECO:0007669"/>
    <property type="project" value="UniProtKB-KW"/>
</dbReference>
<dbReference type="EMBL" id="CP033012">
    <property type="protein sequence ID" value="QCI19199.1"/>
    <property type="molecule type" value="Genomic_DNA"/>
</dbReference>
<evidence type="ECO:0000256" key="8">
    <source>
        <dbReference type="ARBA" id="ARBA00022927"/>
    </source>
</evidence>
<proteinExistence type="inferred from homology"/>
<evidence type="ECO:0000313" key="12">
    <source>
        <dbReference type="Proteomes" id="UP000298677"/>
    </source>
</evidence>
<dbReference type="InterPro" id="IPR012823">
    <property type="entry name" value="Flagell_FliJ"/>
</dbReference>
<accession>A0A4D6XUM4</accession>
<keyword evidence="10" id="KW-1006">Bacterial flagellum protein export</keyword>
<dbReference type="GO" id="GO:0005886">
    <property type="term" value="C:plasma membrane"/>
    <property type="evidence" value="ECO:0007669"/>
    <property type="project" value="UniProtKB-SubCell"/>
</dbReference>
<keyword evidence="7" id="KW-1005">Bacterial flagellum biogenesis</keyword>
<dbReference type="OrthoDB" id="6554218at2"/>
<evidence type="ECO:0000256" key="9">
    <source>
        <dbReference type="ARBA" id="ARBA00023136"/>
    </source>
</evidence>
<dbReference type="Proteomes" id="UP000298677">
    <property type="component" value="Chromosome"/>
</dbReference>
<keyword evidence="9" id="KW-0472">Membrane</keyword>
<gene>
    <name evidence="11" type="ORF">D9V65_00315</name>
</gene>
<dbReference type="InterPro" id="IPR053716">
    <property type="entry name" value="Flag_assembly_chemotaxis_eff"/>
</dbReference>
<name>A0A4D6XUM4_9GAMM</name>
<keyword evidence="4" id="KW-0813">Transport</keyword>
<dbReference type="GO" id="GO:0009288">
    <property type="term" value="C:bacterial-type flagellum"/>
    <property type="evidence" value="ECO:0007669"/>
    <property type="project" value="InterPro"/>
</dbReference>
<evidence type="ECO:0000256" key="6">
    <source>
        <dbReference type="ARBA" id="ARBA00022500"/>
    </source>
</evidence>
<reference evidence="11 12" key="1">
    <citation type="submission" date="2018-10" db="EMBL/GenBank/DDBJ databases">
        <title>Comparative functional genomics of the obligate endosymbiont Buchnera aphidicola.</title>
        <authorList>
            <person name="Chong R.A."/>
        </authorList>
    </citation>
    <scope>NUCLEOTIDE SEQUENCE [LARGE SCALE GENOMIC DNA]</scope>
    <source>
        <strain evidence="11 12">Aoe</strain>
    </source>
</reference>
<dbReference type="Pfam" id="PF02050">
    <property type="entry name" value="FliJ"/>
    <property type="match status" value="1"/>
</dbReference>
<dbReference type="GO" id="GO:0071973">
    <property type="term" value="P:bacterial-type flagellum-dependent cell motility"/>
    <property type="evidence" value="ECO:0007669"/>
    <property type="project" value="InterPro"/>
</dbReference>
<evidence type="ECO:0000256" key="7">
    <source>
        <dbReference type="ARBA" id="ARBA00022795"/>
    </source>
</evidence>
<sequence length="150" mass="18105">MLNSCNYIKIIKKKLKNNLLKKIYILKKLQKEKKIFFKRLFVLKNYHSTYNKNFLLVGKNGISGKKWENFNTFILILEKSIKSEKNKIFLQNQKINDIKFTYVKLKQKIKAWDILEKNKKNYYISKKNQLLSANNDFLLQLIQIKKKLNL</sequence>
<organism evidence="11 12">
    <name type="scientific">Buchnera aphidicola</name>
    <name type="common">Anoecia oenotherae</name>
    <dbReference type="NCBI Taxonomy" id="1241833"/>
    <lineage>
        <taxon>Bacteria</taxon>
        <taxon>Pseudomonadati</taxon>
        <taxon>Pseudomonadota</taxon>
        <taxon>Gammaproteobacteria</taxon>
        <taxon>Enterobacterales</taxon>
        <taxon>Erwiniaceae</taxon>
        <taxon>Buchnera</taxon>
    </lineage>
</organism>
<evidence type="ECO:0000256" key="5">
    <source>
        <dbReference type="ARBA" id="ARBA00022475"/>
    </source>
</evidence>
<dbReference type="AlphaFoldDB" id="A0A4D6XUM4"/>
<dbReference type="GO" id="GO:0044781">
    <property type="term" value="P:bacterial-type flagellum organization"/>
    <property type="evidence" value="ECO:0007669"/>
    <property type="project" value="UniProtKB-KW"/>
</dbReference>